<dbReference type="GO" id="GO:0006749">
    <property type="term" value="P:glutathione metabolic process"/>
    <property type="evidence" value="ECO:0007669"/>
    <property type="project" value="InterPro"/>
</dbReference>
<dbReference type="GO" id="GO:0050313">
    <property type="term" value="F:sulfur dioxygenase activity"/>
    <property type="evidence" value="ECO:0007669"/>
    <property type="project" value="InterPro"/>
</dbReference>
<dbReference type="PANTHER" id="PTHR43084:SF1">
    <property type="entry name" value="PERSULFIDE DIOXYGENASE ETHE1, MITOCHONDRIAL"/>
    <property type="match status" value="1"/>
</dbReference>
<evidence type="ECO:0000256" key="1">
    <source>
        <dbReference type="ARBA" id="ARBA00022723"/>
    </source>
</evidence>
<dbReference type="Proteomes" id="UP000220133">
    <property type="component" value="Chromosome"/>
</dbReference>
<reference evidence="3 4" key="1">
    <citation type="submission" date="2017-10" db="EMBL/GenBank/DDBJ databases">
        <title>Paenichitinophaga pekingensis gen. nov., sp. nov., isolated from activated sludge.</title>
        <authorList>
            <person name="Jin D."/>
            <person name="Kong X."/>
            <person name="Deng Y."/>
            <person name="Bai Z."/>
        </authorList>
    </citation>
    <scope>NUCLEOTIDE SEQUENCE [LARGE SCALE GENOMIC DNA]</scope>
    <source>
        <strain evidence="3 4">13</strain>
    </source>
</reference>
<evidence type="ECO:0000313" key="3">
    <source>
        <dbReference type="EMBL" id="ATL46818.1"/>
    </source>
</evidence>
<evidence type="ECO:0000259" key="2">
    <source>
        <dbReference type="PROSITE" id="PS50206"/>
    </source>
</evidence>
<keyword evidence="1" id="KW-0479">Metal-binding</keyword>
<gene>
    <name evidence="3" type="ORF">COR50_06290</name>
</gene>
<dbReference type="KEGG" id="cbae:COR50_06290"/>
<keyword evidence="3" id="KW-0378">Hydrolase</keyword>
<dbReference type="AlphaFoldDB" id="A0A291QS46"/>
<dbReference type="SUPFAM" id="SSF56281">
    <property type="entry name" value="Metallo-hydrolase/oxidoreductase"/>
    <property type="match status" value="1"/>
</dbReference>
<dbReference type="EMBL" id="CP023777">
    <property type="protein sequence ID" value="ATL46818.1"/>
    <property type="molecule type" value="Genomic_DNA"/>
</dbReference>
<dbReference type="SMART" id="SM00849">
    <property type="entry name" value="Lactamase_B"/>
    <property type="match status" value="1"/>
</dbReference>
<evidence type="ECO:0000313" key="4">
    <source>
        <dbReference type="Proteomes" id="UP000220133"/>
    </source>
</evidence>
<sequence>MFVKQLYTNCLSEAAYFIESNGIAAVIDPLRDIDAYIDLAKERNATIKYIFETHFHADFVSGHLDLAAATGATIVYGPDTTTNFPVHIAKDGEVFEIGALQIKAIHTPGHTLESTCYLLSDEKSEPYCLFTGDTLFVGDVGRPDLFSGNLGKEELAAMLFDSLNNKIKTLPDHVIVYPAHGPGSSCGKNLGPNTSSTIGEQKESNYALLAEDKAAFILEVTSGLSTPPQYFPINAKINREGYGALDEIIRKGMTALEAADVKEKVKDGAILLDTRNANEFVEGFIPGSISIGLEGRFAEWAGSLLSFKDPVVLVTPEGREEETIVRLARVGFENVIGYVKGGYEAWKTAGNQIDMIITVEADELAMDIPHDQNLVIVDVRKPSEYESGHIKGAINISLNEMTDPGSMADLDENQNLYVHCQGGYRSVIACSMLKRQGIHNLRNVGGGFAIMKDTKGLEVVQEKNVLN</sequence>
<dbReference type="RefSeq" id="WP_098193204.1">
    <property type="nucleotide sequence ID" value="NZ_CP023777.1"/>
</dbReference>
<dbReference type="GO" id="GO:0046872">
    <property type="term" value="F:metal ion binding"/>
    <property type="evidence" value="ECO:0007669"/>
    <property type="project" value="UniProtKB-KW"/>
</dbReference>
<dbReference type="GO" id="GO:0070813">
    <property type="term" value="P:hydrogen sulfide metabolic process"/>
    <property type="evidence" value="ECO:0007669"/>
    <property type="project" value="TreeGrafter"/>
</dbReference>
<organism evidence="3 4">
    <name type="scientific">Chitinophaga caeni</name>
    <dbReference type="NCBI Taxonomy" id="2029983"/>
    <lineage>
        <taxon>Bacteria</taxon>
        <taxon>Pseudomonadati</taxon>
        <taxon>Bacteroidota</taxon>
        <taxon>Chitinophagia</taxon>
        <taxon>Chitinophagales</taxon>
        <taxon>Chitinophagaceae</taxon>
        <taxon>Chitinophaga</taxon>
    </lineage>
</organism>
<dbReference type="InterPro" id="IPR051682">
    <property type="entry name" value="Mito_Persulfide_Diox"/>
</dbReference>
<dbReference type="InterPro" id="IPR044528">
    <property type="entry name" value="POD-like_MBL-fold"/>
</dbReference>
<dbReference type="InterPro" id="IPR001279">
    <property type="entry name" value="Metallo-B-lactamas"/>
</dbReference>
<dbReference type="SUPFAM" id="SSF52821">
    <property type="entry name" value="Rhodanese/Cell cycle control phosphatase"/>
    <property type="match status" value="2"/>
</dbReference>
<dbReference type="InterPro" id="IPR036866">
    <property type="entry name" value="RibonucZ/Hydroxyglut_hydro"/>
</dbReference>
<dbReference type="InterPro" id="IPR001763">
    <property type="entry name" value="Rhodanese-like_dom"/>
</dbReference>
<protein>
    <submittedName>
        <fullName evidence="3">MBL fold metallo-hydrolase</fullName>
    </submittedName>
</protein>
<dbReference type="Gene3D" id="3.60.15.10">
    <property type="entry name" value="Ribonuclease Z/Hydroxyacylglutathione hydrolase-like"/>
    <property type="match status" value="1"/>
</dbReference>
<dbReference type="InterPro" id="IPR036873">
    <property type="entry name" value="Rhodanese-like_dom_sf"/>
</dbReference>
<dbReference type="CDD" id="cd00158">
    <property type="entry name" value="RHOD"/>
    <property type="match status" value="2"/>
</dbReference>
<name>A0A291QS46_9BACT</name>
<keyword evidence="4" id="KW-1185">Reference proteome</keyword>
<feature type="domain" description="Rhodanese" evidence="2">
    <location>
        <begin position="370"/>
        <end position="460"/>
    </location>
</feature>
<feature type="domain" description="Rhodanese" evidence="2">
    <location>
        <begin position="265"/>
        <end position="355"/>
    </location>
</feature>
<dbReference type="Pfam" id="PF00581">
    <property type="entry name" value="Rhodanese"/>
    <property type="match status" value="2"/>
</dbReference>
<dbReference type="PROSITE" id="PS50206">
    <property type="entry name" value="RHODANESE_3"/>
    <property type="match status" value="2"/>
</dbReference>
<dbReference type="PANTHER" id="PTHR43084">
    <property type="entry name" value="PERSULFIDE DIOXYGENASE ETHE1"/>
    <property type="match status" value="1"/>
</dbReference>
<dbReference type="Pfam" id="PF00753">
    <property type="entry name" value="Lactamase_B"/>
    <property type="match status" value="1"/>
</dbReference>
<dbReference type="CDD" id="cd07724">
    <property type="entry name" value="POD-like_MBL-fold"/>
    <property type="match status" value="1"/>
</dbReference>
<dbReference type="OrthoDB" id="9784009at2"/>
<proteinExistence type="predicted"/>
<dbReference type="SMART" id="SM00450">
    <property type="entry name" value="RHOD"/>
    <property type="match status" value="2"/>
</dbReference>
<accession>A0A291QS46</accession>
<dbReference type="FunFam" id="3.60.15.10:FF:000030">
    <property type="entry name" value="Metallo-beta-lactamase family protein"/>
    <property type="match status" value="1"/>
</dbReference>
<dbReference type="GO" id="GO:0016787">
    <property type="term" value="F:hydrolase activity"/>
    <property type="evidence" value="ECO:0007669"/>
    <property type="project" value="UniProtKB-KW"/>
</dbReference>
<dbReference type="Gene3D" id="3.40.250.10">
    <property type="entry name" value="Rhodanese-like domain"/>
    <property type="match status" value="2"/>
</dbReference>